<sequence length="95" mass="9827">GAPAHPPVRGRSPPASHFMGPVPVAAVVPSSLEGGPAAAWDQGPVQPAAPLILSTSPAGRGREPPKASPAQQHPQRQQRPQQHHGRGRARSPRDA</sequence>
<reference evidence="2" key="1">
    <citation type="submission" date="2023-10" db="EMBL/GenBank/DDBJ databases">
        <authorList>
            <person name="Chen Y."/>
            <person name="Shah S."/>
            <person name="Dougan E. K."/>
            <person name="Thang M."/>
            <person name="Chan C."/>
        </authorList>
    </citation>
    <scope>NUCLEOTIDE SEQUENCE [LARGE SCALE GENOMIC DNA]</scope>
</reference>
<proteinExistence type="predicted"/>
<evidence type="ECO:0000256" key="1">
    <source>
        <dbReference type="SAM" id="MobiDB-lite"/>
    </source>
</evidence>
<gene>
    <name evidence="2" type="ORF">PCOR1329_LOCUS57390</name>
</gene>
<comment type="caution">
    <text evidence="2">The sequence shown here is derived from an EMBL/GenBank/DDBJ whole genome shotgun (WGS) entry which is preliminary data.</text>
</comment>
<feature type="region of interest" description="Disordered" evidence="1">
    <location>
        <begin position="33"/>
        <end position="95"/>
    </location>
</feature>
<dbReference type="EMBL" id="CAUYUJ010017090">
    <property type="protein sequence ID" value="CAK0871614.1"/>
    <property type="molecule type" value="Genomic_DNA"/>
</dbReference>
<feature type="non-terminal residue" evidence="2">
    <location>
        <position position="1"/>
    </location>
</feature>
<organism evidence="2 3">
    <name type="scientific">Prorocentrum cordatum</name>
    <dbReference type="NCBI Taxonomy" id="2364126"/>
    <lineage>
        <taxon>Eukaryota</taxon>
        <taxon>Sar</taxon>
        <taxon>Alveolata</taxon>
        <taxon>Dinophyceae</taxon>
        <taxon>Prorocentrales</taxon>
        <taxon>Prorocentraceae</taxon>
        <taxon>Prorocentrum</taxon>
    </lineage>
</organism>
<name>A0ABN9VH41_9DINO</name>
<evidence type="ECO:0000313" key="3">
    <source>
        <dbReference type="Proteomes" id="UP001189429"/>
    </source>
</evidence>
<feature type="region of interest" description="Disordered" evidence="1">
    <location>
        <begin position="1"/>
        <end position="21"/>
    </location>
</feature>
<feature type="compositionally biased region" description="Low complexity" evidence="1">
    <location>
        <begin position="69"/>
        <end position="80"/>
    </location>
</feature>
<protein>
    <submittedName>
        <fullName evidence="2">Uncharacterized protein</fullName>
    </submittedName>
</protein>
<keyword evidence="3" id="KW-1185">Reference proteome</keyword>
<feature type="compositionally biased region" description="Basic residues" evidence="1">
    <location>
        <begin position="81"/>
        <end position="95"/>
    </location>
</feature>
<evidence type="ECO:0000313" key="2">
    <source>
        <dbReference type="EMBL" id="CAK0871614.1"/>
    </source>
</evidence>
<feature type="non-terminal residue" evidence="2">
    <location>
        <position position="95"/>
    </location>
</feature>
<accession>A0ABN9VH41</accession>
<dbReference type="Proteomes" id="UP001189429">
    <property type="component" value="Unassembled WGS sequence"/>
</dbReference>